<organism evidence="3 4">
    <name type="scientific">Marilutibacter maris</name>
    <dbReference type="NCBI Taxonomy" id="1605891"/>
    <lineage>
        <taxon>Bacteria</taxon>
        <taxon>Pseudomonadati</taxon>
        <taxon>Pseudomonadota</taxon>
        <taxon>Gammaproteobacteria</taxon>
        <taxon>Lysobacterales</taxon>
        <taxon>Lysobacteraceae</taxon>
        <taxon>Marilutibacter</taxon>
    </lineage>
</organism>
<dbReference type="GO" id="GO:0016020">
    <property type="term" value="C:membrane"/>
    <property type="evidence" value="ECO:0007669"/>
    <property type="project" value="TreeGrafter"/>
</dbReference>
<dbReference type="GO" id="GO:0016787">
    <property type="term" value="F:hydrolase activity"/>
    <property type="evidence" value="ECO:0007669"/>
    <property type="project" value="UniProtKB-KW"/>
</dbReference>
<keyword evidence="4" id="KW-1185">Reference proteome</keyword>
<evidence type="ECO:0000259" key="2">
    <source>
        <dbReference type="Pfam" id="PF00561"/>
    </source>
</evidence>
<dbReference type="PROSITE" id="PS51318">
    <property type="entry name" value="TAT"/>
    <property type="match status" value="1"/>
</dbReference>
<feature type="chain" id="PRO_5015884853" evidence="1">
    <location>
        <begin position="21"/>
        <end position="347"/>
    </location>
</feature>
<protein>
    <submittedName>
        <fullName evidence="3">Alpha/beta hydrolase</fullName>
    </submittedName>
</protein>
<dbReference type="Proteomes" id="UP000249447">
    <property type="component" value="Chromosome"/>
</dbReference>
<feature type="signal peptide" evidence="1">
    <location>
        <begin position="1"/>
        <end position="20"/>
    </location>
</feature>
<accession>A0A2U9T7S3</accession>
<dbReference type="InterPro" id="IPR029058">
    <property type="entry name" value="AB_hydrolase_fold"/>
</dbReference>
<evidence type="ECO:0000313" key="3">
    <source>
        <dbReference type="EMBL" id="AWV08603.1"/>
    </source>
</evidence>
<dbReference type="Gene3D" id="3.40.50.1820">
    <property type="entry name" value="alpha/beta hydrolase"/>
    <property type="match status" value="1"/>
</dbReference>
<dbReference type="InterPro" id="IPR006311">
    <property type="entry name" value="TAT_signal"/>
</dbReference>
<dbReference type="Pfam" id="PF00561">
    <property type="entry name" value="Abhydrolase_1"/>
    <property type="match status" value="1"/>
</dbReference>
<dbReference type="OrthoDB" id="9780765at2"/>
<keyword evidence="3" id="KW-0378">Hydrolase</keyword>
<sequence>MQRRHFIALAAGTLATAATAGSGLLPGRAAAATAKDGIDAAAWHRLRRFVPTRFGDIACIDHGQGEAALFLHGFPLNSFQWRGAIERLAPYRRCIAPDFLGLGHSEVADGQDLAPREQVAMLVAVLDRLGIDRVDVIANDSGGQAAQLLVAAHPLRVRSLLLSNCDSEINSPPAAMAPVIELARENRWVDEWIVPWHADPVLARSDAGIGAMCYADPGHPGDEAIAAYFSPLIASPRRKALANAYAVALARNPLTGIGPQLARCGVPTRIVWGMADTIFAPADADHLDRAFDRSRGVRRLPGYKLFWPEERPDVIAAEALALWGLEAGEADIGSFSRPATATGTPPR</sequence>
<evidence type="ECO:0000313" key="4">
    <source>
        <dbReference type="Proteomes" id="UP000249447"/>
    </source>
</evidence>
<reference evidence="3 4" key="1">
    <citation type="submission" date="2018-05" db="EMBL/GenBank/DDBJ databases">
        <title>The complete genome of Lysobacter maris HZ9B, a marine bacterium antagonistic against terrestrial plant pathogens.</title>
        <authorList>
            <person name="Zhang X.-Q."/>
        </authorList>
    </citation>
    <scope>NUCLEOTIDE SEQUENCE [LARGE SCALE GENOMIC DNA]</scope>
    <source>
        <strain evidence="3 4">HZ9B</strain>
    </source>
</reference>
<gene>
    <name evidence="3" type="ORF">C9I47_2934</name>
</gene>
<dbReference type="PANTHER" id="PTHR43798:SF33">
    <property type="entry name" value="HYDROLASE, PUTATIVE (AFU_ORTHOLOGUE AFUA_2G14860)-RELATED"/>
    <property type="match status" value="1"/>
</dbReference>
<dbReference type="RefSeq" id="WP_111267626.1">
    <property type="nucleotide sequence ID" value="NZ_CP029843.1"/>
</dbReference>
<dbReference type="InterPro" id="IPR050266">
    <property type="entry name" value="AB_hydrolase_sf"/>
</dbReference>
<evidence type="ECO:0000256" key="1">
    <source>
        <dbReference type="SAM" id="SignalP"/>
    </source>
</evidence>
<dbReference type="KEGG" id="lmb:C9I47_2934"/>
<name>A0A2U9T7S3_9GAMM</name>
<keyword evidence="1" id="KW-0732">Signal</keyword>
<dbReference type="EMBL" id="CP029843">
    <property type="protein sequence ID" value="AWV08603.1"/>
    <property type="molecule type" value="Genomic_DNA"/>
</dbReference>
<proteinExistence type="predicted"/>
<dbReference type="AlphaFoldDB" id="A0A2U9T7S3"/>
<dbReference type="PANTHER" id="PTHR43798">
    <property type="entry name" value="MONOACYLGLYCEROL LIPASE"/>
    <property type="match status" value="1"/>
</dbReference>
<dbReference type="SUPFAM" id="SSF53474">
    <property type="entry name" value="alpha/beta-Hydrolases"/>
    <property type="match status" value="1"/>
</dbReference>
<feature type="domain" description="AB hydrolase-1" evidence="2">
    <location>
        <begin position="69"/>
        <end position="170"/>
    </location>
</feature>
<dbReference type="InterPro" id="IPR000073">
    <property type="entry name" value="AB_hydrolase_1"/>
</dbReference>